<feature type="compositionally biased region" description="Basic and acidic residues" evidence="1">
    <location>
        <begin position="72"/>
        <end position="125"/>
    </location>
</feature>
<dbReference type="Proteomes" id="UP001193389">
    <property type="component" value="Chromosome"/>
</dbReference>
<organism evidence="4 5">
    <name type="scientific">Aquipluma nitroreducens</name>
    <dbReference type="NCBI Taxonomy" id="2010828"/>
    <lineage>
        <taxon>Bacteria</taxon>
        <taxon>Pseudomonadati</taxon>
        <taxon>Bacteroidota</taxon>
        <taxon>Bacteroidia</taxon>
        <taxon>Marinilabiliales</taxon>
        <taxon>Prolixibacteraceae</taxon>
        <taxon>Aquipluma</taxon>
    </lineage>
</organism>
<dbReference type="EMBL" id="AP018694">
    <property type="protein sequence ID" value="BBE19041.1"/>
    <property type="molecule type" value="Genomic_DNA"/>
</dbReference>
<reference evidence="4" key="1">
    <citation type="journal article" date="2020" name="Int. J. Syst. Evol. Microbiol.">
        <title>Aquipluma nitroreducens gen. nov. sp. nov., a novel facultatively anaerobic bacterium isolated from a freshwater lake.</title>
        <authorList>
            <person name="Watanabe M."/>
            <person name="Kojima H."/>
            <person name="Fukui M."/>
        </authorList>
    </citation>
    <scope>NUCLEOTIDE SEQUENCE</scope>
    <source>
        <strain evidence="4">MeG22</strain>
    </source>
</reference>
<feature type="region of interest" description="Disordered" evidence="1">
    <location>
        <begin position="72"/>
        <end position="131"/>
    </location>
</feature>
<evidence type="ECO:0000256" key="1">
    <source>
        <dbReference type="SAM" id="MobiDB-lite"/>
    </source>
</evidence>
<dbReference type="RefSeq" id="WP_318347315.1">
    <property type="nucleotide sequence ID" value="NZ_AP018694.1"/>
</dbReference>
<dbReference type="Pfam" id="PF19335">
    <property type="entry name" value="HMBD"/>
    <property type="match status" value="1"/>
</dbReference>
<feature type="signal peptide" evidence="2">
    <location>
        <begin position="1"/>
        <end position="23"/>
    </location>
</feature>
<gene>
    <name evidence="4" type="ORF">AQPE_3214</name>
</gene>
<dbReference type="InterPro" id="IPR045800">
    <property type="entry name" value="HMBD"/>
</dbReference>
<dbReference type="GO" id="GO:0046872">
    <property type="term" value="F:metal ion binding"/>
    <property type="evidence" value="ECO:0007669"/>
    <property type="project" value="InterPro"/>
</dbReference>
<feature type="domain" description="Heavy metal binding" evidence="3">
    <location>
        <begin position="41"/>
        <end position="68"/>
    </location>
</feature>
<keyword evidence="2" id="KW-0732">Signal</keyword>
<proteinExistence type="predicted"/>
<dbReference type="AlphaFoldDB" id="A0A5K7SBS6"/>
<accession>A0A5K7SBS6</accession>
<dbReference type="KEGG" id="anf:AQPE_3214"/>
<evidence type="ECO:0000313" key="5">
    <source>
        <dbReference type="Proteomes" id="UP001193389"/>
    </source>
</evidence>
<name>A0A5K7SBS6_9BACT</name>
<evidence type="ECO:0000259" key="3">
    <source>
        <dbReference type="Pfam" id="PF19335"/>
    </source>
</evidence>
<protein>
    <recommendedName>
        <fullName evidence="3">Heavy metal binding domain-containing protein</fullName>
    </recommendedName>
</protein>
<evidence type="ECO:0000313" key="4">
    <source>
        <dbReference type="EMBL" id="BBE19041.1"/>
    </source>
</evidence>
<feature type="chain" id="PRO_5024289298" description="Heavy metal binding domain-containing protein" evidence="2">
    <location>
        <begin position="24"/>
        <end position="131"/>
    </location>
</feature>
<keyword evidence="5" id="KW-1185">Reference proteome</keyword>
<sequence length="131" mass="14714">MKNKILVSIMMLAGLLIGTSLQANLRAQVAKVKTEMATGKKYACPHHPDQVSDKPGKCGVCGMDLVEVKDMGKQSMKKKMDAMPEKMKMDGEGKKKDMDKMKKDAGDMKMEMKKDMKDMKMDSSKMMKKQM</sequence>
<evidence type="ECO:0000256" key="2">
    <source>
        <dbReference type="SAM" id="SignalP"/>
    </source>
</evidence>